<sequence>MMELLKLLTGSDAKDEKSKRWPSGNNGDLLEQGRISVKHFFPPPIRGEDSKTFITNGEPPDMEYFLWSSSSVLDGQREELEFDVATKPISMNSVV</sequence>
<accession>A0A8T2JBA8</accession>
<evidence type="ECO:0000256" key="1">
    <source>
        <dbReference type="SAM" id="MobiDB-lite"/>
    </source>
</evidence>
<proteinExistence type="predicted"/>
<protein>
    <submittedName>
        <fullName evidence="2">Uncharacterized protein</fullName>
    </submittedName>
</protein>
<feature type="region of interest" description="Disordered" evidence="1">
    <location>
        <begin position="1"/>
        <end position="28"/>
    </location>
</feature>
<dbReference type="Proteomes" id="UP000812440">
    <property type="component" value="Chromosome 3"/>
</dbReference>
<organism evidence="2 3">
    <name type="scientific">Hymenochirus boettgeri</name>
    <name type="common">Congo dwarf clawed frog</name>
    <dbReference type="NCBI Taxonomy" id="247094"/>
    <lineage>
        <taxon>Eukaryota</taxon>
        <taxon>Metazoa</taxon>
        <taxon>Chordata</taxon>
        <taxon>Craniata</taxon>
        <taxon>Vertebrata</taxon>
        <taxon>Euteleostomi</taxon>
        <taxon>Amphibia</taxon>
        <taxon>Batrachia</taxon>
        <taxon>Anura</taxon>
        <taxon>Pipoidea</taxon>
        <taxon>Pipidae</taxon>
        <taxon>Pipinae</taxon>
        <taxon>Hymenochirus</taxon>
    </lineage>
</organism>
<evidence type="ECO:0000313" key="2">
    <source>
        <dbReference type="EMBL" id="KAG8439891.1"/>
    </source>
</evidence>
<keyword evidence="3" id="KW-1185">Reference proteome</keyword>
<dbReference type="EMBL" id="JAACNH010000006">
    <property type="protein sequence ID" value="KAG8439891.1"/>
    <property type="molecule type" value="Genomic_DNA"/>
</dbReference>
<comment type="caution">
    <text evidence="2">The sequence shown here is derived from an EMBL/GenBank/DDBJ whole genome shotgun (WGS) entry which is preliminary data.</text>
</comment>
<gene>
    <name evidence="2" type="ORF">GDO86_005887</name>
</gene>
<reference evidence="2" key="1">
    <citation type="thesis" date="2020" institute="ProQuest LLC" country="789 East Eisenhower Parkway, Ann Arbor, MI, USA">
        <title>Comparative Genomics and Chromosome Evolution.</title>
        <authorList>
            <person name="Mudd A.B."/>
        </authorList>
    </citation>
    <scope>NUCLEOTIDE SEQUENCE</scope>
    <source>
        <strain evidence="2">Female2</strain>
        <tissue evidence="2">Blood</tissue>
    </source>
</reference>
<evidence type="ECO:0000313" key="3">
    <source>
        <dbReference type="Proteomes" id="UP000812440"/>
    </source>
</evidence>
<name>A0A8T2JBA8_9PIPI</name>
<dbReference type="AlphaFoldDB" id="A0A8T2JBA8"/>